<dbReference type="Proteomes" id="UP000621436">
    <property type="component" value="Unassembled WGS sequence"/>
</dbReference>
<dbReference type="EMBL" id="JADPIE010000010">
    <property type="protein sequence ID" value="MBF8438167.1"/>
    <property type="molecule type" value="Genomic_DNA"/>
</dbReference>
<proteinExistence type="predicted"/>
<evidence type="ECO:0000313" key="2">
    <source>
        <dbReference type="EMBL" id="MBF8438167.1"/>
    </source>
</evidence>
<organism evidence="2 3">
    <name type="scientific">Halonatronomonas betaini</name>
    <dbReference type="NCBI Taxonomy" id="2778430"/>
    <lineage>
        <taxon>Bacteria</taxon>
        <taxon>Bacillati</taxon>
        <taxon>Bacillota</taxon>
        <taxon>Clostridia</taxon>
        <taxon>Halanaerobiales</taxon>
        <taxon>Halarsenatibacteraceae</taxon>
        <taxon>Halonatronomonas</taxon>
    </lineage>
</organism>
<evidence type="ECO:0000313" key="3">
    <source>
        <dbReference type="Proteomes" id="UP000621436"/>
    </source>
</evidence>
<dbReference type="AlphaFoldDB" id="A0A931ATI0"/>
<keyword evidence="3" id="KW-1185">Reference proteome</keyword>
<feature type="domain" description="DUF1638" evidence="1">
    <location>
        <begin position="26"/>
        <end position="192"/>
    </location>
</feature>
<sequence length="215" mass="24583">MDKIIACSTIRREIEAINPDIESEYLEYGLHRTPKKLNKKVQEAVKESEEAGFSRIRLGYGLCSNGIAGISSEKAKLIVPRMHDCISILLGSSQSYHNEFCKNPGTIYLSRGWIEFGGDPLTQFENYKERVGADFAQETIELEYKNYTRLVFINTWVDGLEEYREYARQAADFVNLEFEIKEGNPDLLKMLLAGEENDEIAVFEPGRIILRTDLV</sequence>
<accession>A0A931ATI0</accession>
<dbReference type="RefSeq" id="WP_270455268.1">
    <property type="nucleotide sequence ID" value="NZ_JADPIE010000010.1"/>
</dbReference>
<dbReference type="Pfam" id="PF07796">
    <property type="entry name" value="DUF1638"/>
    <property type="match status" value="1"/>
</dbReference>
<reference evidence="2" key="1">
    <citation type="submission" date="2020-11" db="EMBL/GenBank/DDBJ databases">
        <title>Halonatronomonas betainensis gen. nov., sp. nov. a novel haloalkaliphilic representative of the family Halanaerobiacae capable of betaine degradation.</title>
        <authorList>
            <person name="Boltyanskaya Y."/>
            <person name="Kevbrin V."/>
            <person name="Detkova E."/>
            <person name="Grouzdev D.S."/>
            <person name="Koziaeva V."/>
            <person name="Zhilina T."/>
        </authorList>
    </citation>
    <scope>NUCLEOTIDE SEQUENCE</scope>
    <source>
        <strain evidence="2">Z-7014</strain>
    </source>
</reference>
<comment type="caution">
    <text evidence="2">The sequence shown here is derived from an EMBL/GenBank/DDBJ whole genome shotgun (WGS) entry which is preliminary data.</text>
</comment>
<protein>
    <submittedName>
        <fullName evidence="2">DUF1638 domain-containing protein</fullName>
    </submittedName>
</protein>
<name>A0A931ATI0_9FIRM</name>
<dbReference type="InterPro" id="IPR012437">
    <property type="entry name" value="DUF1638"/>
</dbReference>
<evidence type="ECO:0000259" key="1">
    <source>
        <dbReference type="Pfam" id="PF07796"/>
    </source>
</evidence>
<gene>
    <name evidence="2" type="ORF">I0Q91_13825</name>
</gene>